<evidence type="ECO:0000259" key="3">
    <source>
        <dbReference type="Pfam" id="PF14493"/>
    </source>
</evidence>
<dbReference type="EMBL" id="WRXN01000004">
    <property type="protein sequence ID" value="MVT08914.1"/>
    <property type="molecule type" value="Genomic_DNA"/>
</dbReference>
<evidence type="ECO:0000256" key="1">
    <source>
        <dbReference type="SAM" id="MobiDB-lite"/>
    </source>
</evidence>
<proteinExistence type="predicted"/>
<dbReference type="Proteomes" id="UP000461730">
    <property type="component" value="Unassembled WGS sequence"/>
</dbReference>
<dbReference type="Pfam" id="PF05970">
    <property type="entry name" value="PIF1"/>
    <property type="match status" value="1"/>
</dbReference>
<protein>
    <submittedName>
        <fullName evidence="4">AAA family ATPase</fullName>
    </submittedName>
</protein>
<feature type="domain" description="DNA helicase Pif1-like DEAD-box helicase" evidence="2">
    <location>
        <begin position="45"/>
        <end position="250"/>
    </location>
</feature>
<comment type="caution">
    <text evidence="4">The sequence shown here is derived from an EMBL/GenBank/DDBJ whole genome shotgun (WGS) entry which is preliminary data.</text>
</comment>
<dbReference type="FunFam" id="3.40.50.300:FF:001498">
    <property type="entry name" value="ATP-dependent DNA helicase"/>
    <property type="match status" value="1"/>
</dbReference>
<gene>
    <name evidence="4" type="ORF">GO493_11630</name>
</gene>
<dbReference type="Gene3D" id="3.40.50.300">
    <property type="entry name" value="P-loop containing nucleotide triphosphate hydrolases"/>
    <property type="match status" value="2"/>
</dbReference>
<evidence type="ECO:0000313" key="4">
    <source>
        <dbReference type="EMBL" id="MVT08914.1"/>
    </source>
</evidence>
<keyword evidence="5" id="KW-1185">Reference proteome</keyword>
<evidence type="ECO:0000313" key="5">
    <source>
        <dbReference type="Proteomes" id="UP000461730"/>
    </source>
</evidence>
<dbReference type="CDD" id="cd18809">
    <property type="entry name" value="SF1_C_RecD"/>
    <property type="match status" value="1"/>
</dbReference>
<sequence length="768" mass="87489">MESYCKPAVRVFFLNFAACFSYSQLYFSQMPQPDTTNTMFHLAADYINNTNRHIFLTGKAGTGKTTFLKYIREHTSKKTVVVAPTGVAAINAGGVTMHSFFQLPFGPYVPAGINLFGASKDVTDSHALFRNIRFNYEKKELLREMDLLIIDEVSMVRADTLDAIDAILRHFRNEPSLPFGGVQVLYIGDLFQLPPVMPDEQWLLLKEHYESVFFFHAKVIQQAPPLFIELNKIYRQNEASFIHLLNAVRNSTLDWDDLETLNQRYLPHFTGDGEQYIVLTTHNRRADEINNARLAAMPGNLHRFAGEIKGEFSDKALPTDMELCIKPGAQVMFIKNDLAEPRRYFNGKLATVKNIIDTDKIVVTLAGSEETLVLEKETWRNIRYTWNKAEGKVDEEELGSFTQYPIRLAWAITIHKSQGLTFEKAIIDAGNAFAPGQVYVALSRCTSLEGLVLHSRIHPGAIRTDQQILDFSTRYHREEELEQLLEGEKLVFWASQLLRLFGAEKVLSELHLHASWLRDKKMAGMESAVTLSRTLQQRAAQLHQVGLKFRQQLDPLLQEVLQTGNTVALKERVSKAVAYFTQDLYEGFIQPIKRETDIVKDVPKIKKYVTQLNDLEDFFWNQLMIFLNASYGEVKFNDGLPDYEAIRNAAREKEKEQQEKAAKKSREAGGSRRDSLELFLAGKTLLEISQERKLAISTIESHLAECIGLGELEIERFMSPEKIALILPHIKELGITASTPIKARLGDAVTWSEVKAVQGYYRRLIEKK</sequence>
<dbReference type="PANTHER" id="PTHR47642:SF7">
    <property type="entry name" value="ATP-DEPENDENT DNA HELICASE PIF1"/>
    <property type="match status" value="1"/>
</dbReference>
<dbReference type="InterPro" id="IPR010285">
    <property type="entry name" value="DNA_helicase_pif1-like_DEAD"/>
</dbReference>
<dbReference type="Pfam" id="PF14493">
    <property type="entry name" value="HTH_40"/>
    <property type="match status" value="1"/>
</dbReference>
<evidence type="ECO:0000259" key="2">
    <source>
        <dbReference type="Pfam" id="PF05970"/>
    </source>
</evidence>
<dbReference type="GO" id="GO:0006281">
    <property type="term" value="P:DNA repair"/>
    <property type="evidence" value="ECO:0007669"/>
    <property type="project" value="InterPro"/>
</dbReference>
<accession>A0A7K1U3H0</accession>
<dbReference type="InterPro" id="IPR051055">
    <property type="entry name" value="PIF1_helicase"/>
</dbReference>
<feature type="region of interest" description="Disordered" evidence="1">
    <location>
        <begin position="650"/>
        <end position="669"/>
    </location>
</feature>
<dbReference type="AlphaFoldDB" id="A0A7K1U3H0"/>
<dbReference type="SUPFAM" id="SSF52540">
    <property type="entry name" value="P-loop containing nucleoside triphosphate hydrolases"/>
    <property type="match status" value="2"/>
</dbReference>
<organism evidence="4 5">
    <name type="scientific">Chitinophaga tropicalis</name>
    <dbReference type="NCBI Taxonomy" id="2683588"/>
    <lineage>
        <taxon>Bacteria</taxon>
        <taxon>Pseudomonadati</taxon>
        <taxon>Bacteroidota</taxon>
        <taxon>Chitinophagia</taxon>
        <taxon>Chitinophagales</taxon>
        <taxon>Chitinophagaceae</taxon>
        <taxon>Chitinophaga</taxon>
    </lineage>
</organism>
<dbReference type="GO" id="GO:0000723">
    <property type="term" value="P:telomere maintenance"/>
    <property type="evidence" value="ECO:0007669"/>
    <property type="project" value="InterPro"/>
</dbReference>
<dbReference type="InterPro" id="IPR029491">
    <property type="entry name" value="Helicase_HTH"/>
</dbReference>
<feature type="domain" description="Helicase Helix-turn-helix" evidence="3">
    <location>
        <begin position="673"/>
        <end position="758"/>
    </location>
</feature>
<reference evidence="4 5" key="1">
    <citation type="submission" date="2019-12" db="EMBL/GenBank/DDBJ databases">
        <title>Chitinophaga sp. strain ysch24 (GDMCC 1.1355), whole genome shotgun sequence.</title>
        <authorList>
            <person name="Zhang X."/>
        </authorList>
    </citation>
    <scope>NUCLEOTIDE SEQUENCE [LARGE SCALE GENOMIC DNA]</scope>
    <source>
        <strain evidence="5">ysch24</strain>
    </source>
</reference>
<name>A0A7K1U3H0_9BACT</name>
<dbReference type="InterPro" id="IPR027417">
    <property type="entry name" value="P-loop_NTPase"/>
</dbReference>
<dbReference type="GO" id="GO:0003678">
    <property type="term" value="F:DNA helicase activity"/>
    <property type="evidence" value="ECO:0007669"/>
    <property type="project" value="InterPro"/>
</dbReference>
<dbReference type="PANTHER" id="PTHR47642">
    <property type="entry name" value="ATP-DEPENDENT DNA HELICASE"/>
    <property type="match status" value="1"/>
</dbReference>